<dbReference type="SUPFAM" id="SSF46689">
    <property type="entry name" value="Homeodomain-like"/>
    <property type="match status" value="1"/>
</dbReference>
<gene>
    <name evidence="2" type="ORF">HOLleu_00279</name>
</gene>
<dbReference type="InterPro" id="IPR007889">
    <property type="entry name" value="HTH_Psq"/>
</dbReference>
<feature type="domain" description="HTH psq-type" evidence="1">
    <location>
        <begin position="23"/>
        <end position="52"/>
    </location>
</feature>
<dbReference type="AlphaFoldDB" id="A0A9Q1HK55"/>
<dbReference type="Proteomes" id="UP001152320">
    <property type="component" value="Chromosome 1"/>
</dbReference>
<dbReference type="Pfam" id="PF05225">
    <property type="entry name" value="HTH_psq"/>
    <property type="match status" value="1"/>
</dbReference>
<comment type="caution">
    <text evidence="2">The sequence shown here is derived from an EMBL/GenBank/DDBJ whole genome shotgun (WGS) entry which is preliminary data.</text>
</comment>
<name>A0A9Q1HK55_HOLLE</name>
<dbReference type="EMBL" id="JAIZAY010000001">
    <property type="protein sequence ID" value="KAJ8048106.1"/>
    <property type="molecule type" value="Genomic_DNA"/>
</dbReference>
<organism evidence="2 3">
    <name type="scientific">Holothuria leucospilota</name>
    <name type="common">Black long sea cucumber</name>
    <name type="synonym">Mertensiothuria leucospilota</name>
    <dbReference type="NCBI Taxonomy" id="206669"/>
    <lineage>
        <taxon>Eukaryota</taxon>
        <taxon>Metazoa</taxon>
        <taxon>Echinodermata</taxon>
        <taxon>Eleutherozoa</taxon>
        <taxon>Echinozoa</taxon>
        <taxon>Holothuroidea</taxon>
        <taxon>Aspidochirotacea</taxon>
        <taxon>Aspidochirotida</taxon>
        <taxon>Holothuriidae</taxon>
        <taxon>Holothuria</taxon>
    </lineage>
</organism>
<proteinExistence type="predicted"/>
<sequence>MLRAGKPDKQYKDATLVECKETIKSGKYSVRKASSVYEIPCSTLMDKLSGRTPVHTTQGPSPVLTKAEEKNLVEWIFYMGKIGYGQRESSV</sequence>
<protein>
    <recommendedName>
        <fullName evidence="1">HTH psq-type domain-containing protein</fullName>
    </recommendedName>
</protein>
<dbReference type="Gene3D" id="1.10.10.60">
    <property type="entry name" value="Homeodomain-like"/>
    <property type="match status" value="1"/>
</dbReference>
<accession>A0A9Q1HK55</accession>
<dbReference type="GO" id="GO:0003677">
    <property type="term" value="F:DNA binding"/>
    <property type="evidence" value="ECO:0007669"/>
    <property type="project" value="InterPro"/>
</dbReference>
<evidence type="ECO:0000313" key="3">
    <source>
        <dbReference type="Proteomes" id="UP001152320"/>
    </source>
</evidence>
<reference evidence="2" key="1">
    <citation type="submission" date="2021-10" db="EMBL/GenBank/DDBJ databases">
        <title>Tropical sea cucumber genome reveals ecological adaptation and Cuvierian tubules defense mechanism.</title>
        <authorList>
            <person name="Chen T."/>
        </authorList>
    </citation>
    <scope>NUCLEOTIDE SEQUENCE</scope>
    <source>
        <strain evidence="2">Nanhai2018</strain>
        <tissue evidence="2">Muscle</tissue>
    </source>
</reference>
<evidence type="ECO:0000313" key="2">
    <source>
        <dbReference type="EMBL" id="KAJ8048106.1"/>
    </source>
</evidence>
<evidence type="ECO:0000259" key="1">
    <source>
        <dbReference type="Pfam" id="PF05225"/>
    </source>
</evidence>
<dbReference type="OrthoDB" id="71166at2759"/>
<keyword evidence="3" id="KW-1185">Reference proteome</keyword>
<dbReference type="InterPro" id="IPR009057">
    <property type="entry name" value="Homeodomain-like_sf"/>
</dbReference>